<dbReference type="Proteomes" id="UP001165263">
    <property type="component" value="Unassembled WGS sequence"/>
</dbReference>
<gene>
    <name evidence="1" type="ORF">NX786_14705</name>
</gene>
<keyword evidence="2" id="KW-1185">Reference proteome</keyword>
<dbReference type="EMBL" id="JANUHC010000005">
    <property type="protein sequence ID" value="MCS0630588.1"/>
    <property type="molecule type" value="Genomic_DNA"/>
</dbReference>
<protein>
    <submittedName>
        <fullName evidence="1">Uncharacterized protein</fullName>
    </submittedName>
</protein>
<name>A0ABT2BZM4_9BURK</name>
<accession>A0ABT2BZM4</accession>
<comment type="caution">
    <text evidence="1">The sequence shown here is derived from an EMBL/GenBank/DDBJ whole genome shotgun (WGS) entry which is preliminary data.</text>
</comment>
<evidence type="ECO:0000313" key="1">
    <source>
        <dbReference type="EMBL" id="MCS0630588.1"/>
    </source>
</evidence>
<evidence type="ECO:0000313" key="2">
    <source>
        <dbReference type="Proteomes" id="UP001165263"/>
    </source>
</evidence>
<sequence length="114" mass="12568">MSGPFHLTPLAETRPGMVLSDVVRDGKGNVLLAQGIVLTESMLASLGRHGIDMLPILQAAPEPPPIDPAAIQARLDHIFRKHDRDDLGDWATGILRRYVEDYRLQREVNPGVNP</sequence>
<dbReference type="RefSeq" id="WP_259449694.1">
    <property type="nucleotide sequence ID" value="NZ_CP119520.1"/>
</dbReference>
<proteinExistence type="predicted"/>
<organism evidence="1 2">
    <name type="scientific">Telluria mixta</name>
    <dbReference type="NCBI Taxonomy" id="34071"/>
    <lineage>
        <taxon>Bacteria</taxon>
        <taxon>Pseudomonadati</taxon>
        <taxon>Pseudomonadota</taxon>
        <taxon>Betaproteobacteria</taxon>
        <taxon>Burkholderiales</taxon>
        <taxon>Oxalobacteraceae</taxon>
        <taxon>Telluria group</taxon>
        <taxon>Telluria</taxon>
    </lineage>
</organism>
<reference evidence="1" key="1">
    <citation type="submission" date="2022-08" db="EMBL/GenBank/DDBJ databases">
        <title>Reclassification of Massilia species as members of the genera Telluria, Duganella, Pseudoduganella, Mokoshia gen. nov. and Zemynaea gen. nov. using orthogonal and non-orthogonal genome-based approaches.</title>
        <authorList>
            <person name="Bowman J.P."/>
        </authorList>
    </citation>
    <scope>NUCLEOTIDE SEQUENCE</scope>
    <source>
        <strain evidence="1">LMG 11547</strain>
    </source>
</reference>